<dbReference type="PANTHER" id="PTHR37089">
    <property type="entry name" value="PROTEIN U-RELATED"/>
    <property type="match status" value="1"/>
</dbReference>
<dbReference type="AlphaFoldDB" id="A0A9X2W2B3"/>
<evidence type="ECO:0000313" key="3">
    <source>
        <dbReference type="EMBL" id="MCT2559767.1"/>
    </source>
</evidence>
<name>A0A9X2W2B3_9SPHN</name>
<dbReference type="Proteomes" id="UP001142648">
    <property type="component" value="Unassembled WGS sequence"/>
</dbReference>
<dbReference type="InterPro" id="IPR007893">
    <property type="entry name" value="Spore_coat_U/FanG"/>
</dbReference>
<evidence type="ECO:0000256" key="1">
    <source>
        <dbReference type="SAM" id="SignalP"/>
    </source>
</evidence>
<feature type="domain" description="Spore coat protein U/FanG" evidence="2">
    <location>
        <begin position="29"/>
        <end position="155"/>
    </location>
</feature>
<sequence>MQRLAIIAVAVATAGTTAAAPAWAGQVSATMPVTLTVQPACRVSATPMAFAGTGGATIDAESRIAVDCNGDIPLSITLDGGAHAAGGERRLASGGGGYVSYVLYSDAGRRMPWLPGQPVAATARGGRLEMAAYGRVDPSATRGADGEYADIVAITVEF</sequence>
<accession>A0A9X2W2B3</accession>
<feature type="signal peptide" evidence="1">
    <location>
        <begin position="1"/>
        <end position="24"/>
    </location>
</feature>
<comment type="caution">
    <text evidence="3">The sequence shown here is derived from an EMBL/GenBank/DDBJ whole genome shotgun (WGS) entry which is preliminary data.</text>
</comment>
<keyword evidence="4" id="KW-1185">Reference proteome</keyword>
<dbReference type="RefSeq" id="WP_259962711.1">
    <property type="nucleotide sequence ID" value="NZ_JAOAMV010000006.1"/>
</dbReference>
<evidence type="ECO:0000259" key="2">
    <source>
        <dbReference type="Pfam" id="PF05229"/>
    </source>
</evidence>
<dbReference type="EMBL" id="JAOAMV010000006">
    <property type="protein sequence ID" value="MCT2559767.1"/>
    <property type="molecule type" value="Genomic_DNA"/>
</dbReference>
<feature type="chain" id="PRO_5040750530" evidence="1">
    <location>
        <begin position="25"/>
        <end position="158"/>
    </location>
</feature>
<evidence type="ECO:0000313" key="4">
    <source>
        <dbReference type="Proteomes" id="UP001142648"/>
    </source>
</evidence>
<protein>
    <submittedName>
        <fullName evidence="3">Spore coat U domain-containing protein</fullName>
    </submittedName>
</protein>
<keyword evidence="1" id="KW-0732">Signal</keyword>
<proteinExistence type="predicted"/>
<organism evidence="3 4">
    <name type="scientific">Tsuneonella litorea</name>
    <dbReference type="NCBI Taxonomy" id="2976475"/>
    <lineage>
        <taxon>Bacteria</taxon>
        <taxon>Pseudomonadati</taxon>
        <taxon>Pseudomonadota</taxon>
        <taxon>Alphaproteobacteria</taxon>
        <taxon>Sphingomonadales</taxon>
        <taxon>Erythrobacteraceae</taxon>
        <taxon>Tsuneonella</taxon>
    </lineage>
</organism>
<gene>
    <name evidence="3" type="ORF">N0B51_12335</name>
</gene>
<dbReference type="InterPro" id="IPR053167">
    <property type="entry name" value="Spore_coat_component"/>
</dbReference>
<dbReference type="Pfam" id="PF05229">
    <property type="entry name" value="SCPU"/>
    <property type="match status" value="1"/>
</dbReference>
<reference evidence="3" key="1">
    <citation type="submission" date="2022-09" db="EMBL/GenBank/DDBJ databases">
        <title>The genome sequence of Tsuneonella sp. YG55.</title>
        <authorList>
            <person name="Liu Y."/>
        </authorList>
    </citation>
    <scope>NUCLEOTIDE SEQUENCE</scope>
    <source>
        <strain evidence="3">YG55</strain>
    </source>
</reference>